<feature type="signal peptide" evidence="1">
    <location>
        <begin position="1"/>
        <end position="21"/>
    </location>
</feature>
<dbReference type="Pfam" id="PF10988">
    <property type="entry name" value="DUF2807"/>
    <property type="match status" value="1"/>
</dbReference>
<dbReference type="PANTHER" id="PTHR39200">
    <property type="entry name" value="HYPOTHETICAL EXPORTED PROTEIN"/>
    <property type="match status" value="1"/>
</dbReference>
<dbReference type="Gene3D" id="2.160.20.120">
    <property type="match status" value="1"/>
</dbReference>
<evidence type="ECO:0000256" key="1">
    <source>
        <dbReference type="SAM" id="SignalP"/>
    </source>
</evidence>
<gene>
    <name evidence="3" type="ORF">NU09_2219</name>
</gene>
<evidence type="ECO:0000259" key="2">
    <source>
        <dbReference type="Pfam" id="PF10988"/>
    </source>
</evidence>
<reference evidence="3 4" key="1">
    <citation type="submission" date="2014-12" db="EMBL/GenBank/DDBJ databases">
        <title>Genome sequence of Flavobacterium beibuense RSKm HC5.</title>
        <authorList>
            <person name="Kim J.F."/>
            <person name="Song J.Y."/>
            <person name="Kwak M.-J."/>
            <person name="Lee S.-W."/>
        </authorList>
    </citation>
    <scope>NUCLEOTIDE SEQUENCE [LARGE SCALE GENOMIC DNA]</scope>
    <source>
        <strain evidence="3 4">RSKm HC5</strain>
    </source>
</reference>
<dbReference type="InterPro" id="IPR021255">
    <property type="entry name" value="DUF2807"/>
</dbReference>
<dbReference type="PANTHER" id="PTHR39200:SF1">
    <property type="entry name" value="AUTO-TRANSPORTER ADHESIN HEAD GIN DOMAIN-CONTAINING PROTEIN-RELATED"/>
    <property type="match status" value="1"/>
</dbReference>
<protein>
    <submittedName>
        <fullName evidence="3">DUF2807 domain containing protein</fullName>
    </submittedName>
</protein>
<feature type="domain" description="Putative auto-transporter adhesin head GIN" evidence="2">
    <location>
        <begin position="40"/>
        <end position="224"/>
    </location>
</feature>
<organism evidence="3 4">
    <name type="scientific">Flavobacterium beibuense</name>
    <dbReference type="NCBI Taxonomy" id="657326"/>
    <lineage>
        <taxon>Bacteria</taxon>
        <taxon>Pseudomonadati</taxon>
        <taxon>Bacteroidota</taxon>
        <taxon>Flavobacteriia</taxon>
        <taxon>Flavobacteriales</taxon>
        <taxon>Flavobacteriaceae</taxon>
        <taxon>Flavobacterium</taxon>
    </lineage>
</organism>
<keyword evidence="4" id="KW-1185">Reference proteome</keyword>
<accession>A0A444W9H0</accession>
<comment type="caution">
    <text evidence="3">The sequence shown here is derived from an EMBL/GenBank/DDBJ whole genome shotgun (WGS) entry which is preliminary data.</text>
</comment>
<dbReference type="OrthoDB" id="5585143at2"/>
<feature type="chain" id="PRO_5019284608" evidence="1">
    <location>
        <begin position="22"/>
        <end position="242"/>
    </location>
</feature>
<name>A0A444W9H0_9FLAO</name>
<evidence type="ECO:0000313" key="4">
    <source>
        <dbReference type="Proteomes" id="UP000289775"/>
    </source>
</evidence>
<sequence length="242" mass="25603">MKKQLLLLVGLFTLLTGAAQAQEPIYGNGKKVKEQRTVTEFTSLRVDGPFEVQLVSGTTGSITLEGCENIVSLVKADVTDRTLTIQLPKGINFKAHKNNKVKIKIPYYTSLNEVYLKGSGTITANPTLKTNMKVMLEGPGSINLDLYAAKSEACVLGSGTITLTGAVQDFQCKVIGSGSMEAKKLECANVNVTVSGSGNADIVCNKAITGKISGSGNVIVDGNPKTQDLKRQGGGEFRVAAF</sequence>
<dbReference type="Proteomes" id="UP000289775">
    <property type="component" value="Unassembled WGS sequence"/>
</dbReference>
<dbReference type="RefSeq" id="WP_129751335.1">
    <property type="nucleotide sequence ID" value="NZ_JUIW01000007.1"/>
</dbReference>
<keyword evidence="1" id="KW-0732">Signal</keyword>
<evidence type="ECO:0000313" key="3">
    <source>
        <dbReference type="EMBL" id="RYJ42433.1"/>
    </source>
</evidence>
<proteinExistence type="predicted"/>
<dbReference type="EMBL" id="JUIW01000007">
    <property type="protein sequence ID" value="RYJ42433.1"/>
    <property type="molecule type" value="Genomic_DNA"/>
</dbReference>
<dbReference type="AlphaFoldDB" id="A0A444W9H0"/>